<feature type="signal peptide" evidence="9">
    <location>
        <begin position="1"/>
        <end position="31"/>
    </location>
</feature>
<keyword evidence="3 8" id="KW-0812">Transmembrane</keyword>
<comment type="similarity">
    <text evidence="7">In the N-terminal section; belongs to the binding-protein-dependent transport system permease family.</text>
</comment>
<comment type="similarity">
    <text evidence="8">Belongs to the binding-protein-dependent transport system permease family.</text>
</comment>
<evidence type="ECO:0000256" key="6">
    <source>
        <dbReference type="ARBA" id="ARBA00035642"/>
    </source>
</evidence>
<dbReference type="Pfam" id="PF04069">
    <property type="entry name" value="OpuAC"/>
    <property type="match status" value="1"/>
</dbReference>
<dbReference type="Pfam" id="PF00528">
    <property type="entry name" value="BPD_transp_1"/>
    <property type="match status" value="1"/>
</dbReference>
<feature type="chain" id="PRO_5046975410" evidence="9">
    <location>
        <begin position="32"/>
        <end position="497"/>
    </location>
</feature>
<evidence type="ECO:0000256" key="7">
    <source>
        <dbReference type="ARBA" id="ARBA00035652"/>
    </source>
</evidence>
<keyword evidence="9" id="KW-0732">Signal</keyword>
<evidence type="ECO:0000313" key="12">
    <source>
        <dbReference type="Proteomes" id="UP000661077"/>
    </source>
</evidence>
<proteinExistence type="inferred from homology"/>
<dbReference type="PANTHER" id="PTHR30177:SF4">
    <property type="entry name" value="OSMOPROTECTANT IMPORT PERMEASE PROTEIN OSMW"/>
    <property type="match status" value="1"/>
</dbReference>
<keyword evidence="5 8" id="KW-0472">Membrane</keyword>
<dbReference type="PANTHER" id="PTHR30177">
    <property type="entry name" value="GLYCINE BETAINE/L-PROLINE TRANSPORT SYSTEM PERMEASE PROTEIN PROW"/>
    <property type="match status" value="1"/>
</dbReference>
<sequence>MPRRSMVEYRRCLLGAALTILALVTSPSVLAAKTVIGSKAFTESVILGELAAQLTKEAGYDVEHRRQLGGTRVLWSALVRGDIQCYPEYTGTLRTEIFASQSVRNDDELRALLARESMWTSKPLGFNNTYVLGMRRDRAAELGITRMSQLASHPTLRFGFSNEFMQRGDGWPGIRQHYGLPQQNVVGLSHDLAYRGLAARSLDLTDLYSTDAEIVHYDLTTLVDDREFFPAYDAILVCREDVASAVRESLDRLGGRIDEMTMTKMNARAALDREPESQIAASFLREELGLASDVKVESRSARIWRRTREHLAMVGISLGLAMLVAVPLGIVAFHRRGIGRVVFAIADILQTMPALALLVFLIPWLGIGYAPAIMALFLYSVLPILRNTHTGLADIPRDLRESAEALGLPRIARLRYVELPLAARSMLAGIRTAAVINVGTATLGALIGAGGYGQPILTGIRLDDTKLILEGAVPAAVLALLVQWLFGWIERRWVTAK</sequence>
<dbReference type="InterPro" id="IPR041894">
    <property type="entry name" value="PBP2_ProX-like"/>
</dbReference>
<evidence type="ECO:0000259" key="10">
    <source>
        <dbReference type="PROSITE" id="PS50928"/>
    </source>
</evidence>
<dbReference type="Proteomes" id="UP000661077">
    <property type="component" value="Unassembled WGS sequence"/>
</dbReference>
<dbReference type="InterPro" id="IPR035906">
    <property type="entry name" value="MetI-like_sf"/>
</dbReference>
<keyword evidence="12" id="KW-1185">Reference proteome</keyword>
<name>A0ABS1WR63_9GAMM</name>
<evidence type="ECO:0000256" key="1">
    <source>
        <dbReference type="ARBA" id="ARBA00004651"/>
    </source>
</evidence>
<feature type="transmembrane region" description="Helical" evidence="8">
    <location>
        <begin position="368"/>
        <end position="385"/>
    </location>
</feature>
<dbReference type="CDD" id="cd06261">
    <property type="entry name" value="TM_PBP2"/>
    <property type="match status" value="1"/>
</dbReference>
<protein>
    <submittedName>
        <fullName evidence="11">ABC transporter permease subunit</fullName>
    </submittedName>
</protein>
<gene>
    <name evidence="11" type="ORF">JM946_01840</name>
</gene>
<dbReference type="Gene3D" id="3.40.190.120">
    <property type="entry name" value="Osmoprotection protein (prox), domain 2"/>
    <property type="match status" value="1"/>
</dbReference>
<organism evidence="11 12">
    <name type="scientific">Steroidobacter gossypii</name>
    <dbReference type="NCBI Taxonomy" id="2805490"/>
    <lineage>
        <taxon>Bacteria</taxon>
        <taxon>Pseudomonadati</taxon>
        <taxon>Pseudomonadota</taxon>
        <taxon>Gammaproteobacteria</taxon>
        <taxon>Steroidobacterales</taxon>
        <taxon>Steroidobacteraceae</taxon>
        <taxon>Steroidobacter</taxon>
    </lineage>
</organism>
<evidence type="ECO:0000256" key="2">
    <source>
        <dbReference type="ARBA" id="ARBA00022448"/>
    </source>
</evidence>
<comment type="subcellular location">
    <subcellularLocation>
        <location evidence="1 8">Cell membrane</location>
        <topology evidence="1 8">Multi-pass membrane protein</topology>
    </subcellularLocation>
</comment>
<feature type="domain" description="ABC transmembrane type-1" evidence="10">
    <location>
        <begin position="307"/>
        <end position="486"/>
    </location>
</feature>
<dbReference type="SUPFAM" id="SSF161098">
    <property type="entry name" value="MetI-like"/>
    <property type="match status" value="1"/>
</dbReference>
<dbReference type="RefSeq" id="WP_203165433.1">
    <property type="nucleotide sequence ID" value="NZ_JAEVLS010000001.1"/>
</dbReference>
<dbReference type="InterPro" id="IPR051204">
    <property type="entry name" value="ABC_transp_perm/SBD"/>
</dbReference>
<dbReference type="InterPro" id="IPR000515">
    <property type="entry name" value="MetI-like"/>
</dbReference>
<comment type="caution">
    <text evidence="11">The sequence shown here is derived from an EMBL/GenBank/DDBJ whole genome shotgun (WGS) entry which is preliminary data.</text>
</comment>
<dbReference type="SUPFAM" id="SSF53850">
    <property type="entry name" value="Periplasmic binding protein-like II"/>
    <property type="match status" value="1"/>
</dbReference>
<evidence type="ECO:0000313" key="11">
    <source>
        <dbReference type="EMBL" id="MBM0103460.1"/>
    </source>
</evidence>
<evidence type="ECO:0000256" key="5">
    <source>
        <dbReference type="ARBA" id="ARBA00023136"/>
    </source>
</evidence>
<keyword evidence="4 8" id="KW-1133">Transmembrane helix</keyword>
<feature type="transmembrane region" description="Helical" evidence="8">
    <location>
        <begin position="311"/>
        <end position="334"/>
    </location>
</feature>
<feature type="transmembrane region" description="Helical" evidence="8">
    <location>
        <begin position="472"/>
        <end position="489"/>
    </location>
</feature>
<feature type="transmembrane region" description="Helical" evidence="8">
    <location>
        <begin position="341"/>
        <end position="362"/>
    </location>
</feature>
<dbReference type="CDD" id="cd13607">
    <property type="entry name" value="PBP2_AfProX_like"/>
    <property type="match status" value="1"/>
</dbReference>
<dbReference type="Gene3D" id="1.10.3720.10">
    <property type="entry name" value="MetI-like"/>
    <property type="match status" value="1"/>
</dbReference>
<dbReference type="InterPro" id="IPR007210">
    <property type="entry name" value="ABC_Gly_betaine_transp_sub-bd"/>
</dbReference>
<evidence type="ECO:0000256" key="4">
    <source>
        <dbReference type="ARBA" id="ARBA00022989"/>
    </source>
</evidence>
<dbReference type="EMBL" id="JAEVLS010000001">
    <property type="protein sequence ID" value="MBM0103460.1"/>
    <property type="molecule type" value="Genomic_DNA"/>
</dbReference>
<keyword evidence="2 8" id="KW-0813">Transport</keyword>
<accession>A0ABS1WR63</accession>
<evidence type="ECO:0000256" key="3">
    <source>
        <dbReference type="ARBA" id="ARBA00022692"/>
    </source>
</evidence>
<evidence type="ECO:0000256" key="9">
    <source>
        <dbReference type="SAM" id="SignalP"/>
    </source>
</evidence>
<comment type="similarity">
    <text evidence="6">In the C-terminal section; belongs to the OsmX family.</text>
</comment>
<dbReference type="Gene3D" id="3.40.190.10">
    <property type="entry name" value="Periplasmic binding protein-like II"/>
    <property type="match status" value="1"/>
</dbReference>
<evidence type="ECO:0000256" key="8">
    <source>
        <dbReference type="RuleBase" id="RU363032"/>
    </source>
</evidence>
<dbReference type="PROSITE" id="PS50928">
    <property type="entry name" value="ABC_TM1"/>
    <property type="match status" value="1"/>
</dbReference>
<feature type="transmembrane region" description="Helical" evidence="8">
    <location>
        <begin position="434"/>
        <end position="452"/>
    </location>
</feature>
<reference evidence="11 12" key="1">
    <citation type="journal article" date="2021" name="Int. J. Syst. Evol. Microbiol.">
        <title>Steroidobacter gossypii sp. nov., isolated from soil of cotton cropping field.</title>
        <authorList>
            <person name="Huang R."/>
            <person name="Yang S."/>
            <person name="Zhen C."/>
            <person name="Liu W."/>
        </authorList>
    </citation>
    <scope>NUCLEOTIDE SEQUENCE [LARGE SCALE GENOMIC DNA]</scope>
    <source>
        <strain evidence="11 12">S1-65</strain>
    </source>
</reference>